<reference evidence="3" key="1">
    <citation type="submission" date="2020-09" db="EMBL/GenBank/DDBJ databases">
        <title>Pelobacter alkaliphilus sp. nov., a novel anaerobic arsenate-reducing bacterium from terrestrial mud volcano.</title>
        <authorList>
            <person name="Khomyakova M.A."/>
            <person name="Merkel A.Y."/>
            <person name="Slobodkin A.I."/>
        </authorList>
    </citation>
    <scope>NUCLEOTIDE SEQUENCE</scope>
    <source>
        <strain evidence="3">M08fum</strain>
    </source>
</reference>
<dbReference type="Pfam" id="PF01368">
    <property type="entry name" value="DHH"/>
    <property type="match status" value="1"/>
</dbReference>
<dbReference type="InterPro" id="IPR001667">
    <property type="entry name" value="DDH_dom"/>
</dbReference>
<dbReference type="Pfam" id="PF02272">
    <property type="entry name" value="DHHA1"/>
    <property type="match status" value="1"/>
</dbReference>
<dbReference type="SUPFAM" id="SSF64182">
    <property type="entry name" value="DHH phosphoesterases"/>
    <property type="match status" value="1"/>
</dbReference>
<dbReference type="InterPro" id="IPR038763">
    <property type="entry name" value="DHH_sf"/>
</dbReference>
<sequence length="316" mass="34134">MLNDIIRSIRTSQRFLIASHESPDGDAIGSTLALTLALKKMGKDVVAFNVDGVPAHLSFLPESQSVTTCLAPDESFDVGFLLDAGELKRAGIPLQQHCDLLINIDHHPHSDFGDICYLDTEASATAVLIYRLLDAGHLPLDIDVAKALYVGVLDDTGSFRYSSANREAFELAGILVECGVDPWQIASSLYESFPGTRMRLLGLVLNTLDISACGRYASVSLKQEFLVQSGATSEESDGFVNYARAVKGVEIALFIKEQADGIYQVSFRSRGNIDVGTLARQLGGGGHHNAAGARIPAESLDVARSELYRHLDLLLN</sequence>
<organism evidence="3 4">
    <name type="scientific">Pelovirga terrestris</name>
    <dbReference type="NCBI Taxonomy" id="2771352"/>
    <lineage>
        <taxon>Bacteria</taxon>
        <taxon>Pseudomonadati</taxon>
        <taxon>Thermodesulfobacteriota</taxon>
        <taxon>Desulfuromonadia</taxon>
        <taxon>Geobacterales</taxon>
        <taxon>Geobacteraceae</taxon>
        <taxon>Pelovirga</taxon>
    </lineage>
</organism>
<dbReference type="Gene3D" id="3.10.310.30">
    <property type="match status" value="1"/>
</dbReference>
<dbReference type="AlphaFoldDB" id="A0A8J6UG92"/>
<evidence type="ECO:0000313" key="3">
    <source>
        <dbReference type="EMBL" id="MBD1399298.1"/>
    </source>
</evidence>
<gene>
    <name evidence="3" type="ORF">ICT70_01285</name>
</gene>
<evidence type="ECO:0000313" key="4">
    <source>
        <dbReference type="Proteomes" id="UP000632828"/>
    </source>
</evidence>
<dbReference type="InterPro" id="IPR051319">
    <property type="entry name" value="Oligoribo/pAp-PDE_c-di-AMP_PDE"/>
</dbReference>
<dbReference type="Proteomes" id="UP000632828">
    <property type="component" value="Unassembled WGS sequence"/>
</dbReference>
<feature type="domain" description="DDH" evidence="1">
    <location>
        <begin position="15"/>
        <end position="152"/>
    </location>
</feature>
<comment type="caution">
    <text evidence="3">The sequence shown here is derived from an EMBL/GenBank/DDBJ whole genome shotgun (WGS) entry which is preliminary data.</text>
</comment>
<dbReference type="GO" id="GO:0003676">
    <property type="term" value="F:nucleic acid binding"/>
    <property type="evidence" value="ECO:0007669"/>
    <property type="project" value="InterPro"/>
</dbReference>
<keyword evidence="4" id="KW-1185">Reference proteome</keyword>
<dbReference type="Gene3D" id="3.90.1640.10">
    <property type="entry name" value="inorganic pyrophosphatase (n-terminal core)"/>
    <property type="match status" value="1"/>
</dbReference>
<evidence type="ECO:0000259" key="1">
    <source>
        <dbReference type="Pfam" id="PF01368"/>
    </source>
</evidence>
<dbReference type="PANTHER" id="PTHR47618:SF1">
    <property type="entry name" value="BIFUNCTIONAL OLIGORIBONUCLEASE AND PAP PHOSPHATASE NRNA"/>
    <property type="match status" value="1"/>
</dbReference>
<proteinExistence type="predicted"/>
<name>A0A8J6UG92_9BACT</name>
<protein>
    <submittedName>
        <fullName evidence="3">Bifunctional oligoribonuclease/PAP phosphatase NrnA</fullName>
    </submittedName>
</protein>
<dbReference type="InterPro" id="IPR003156">
    <property type="entry name" value="DHHA1_dom"/>
</dbReference>
<feature type="domain" description="DHHA1" evidence="2">
    <location>
        <begin position="228"/>
        <end position="307"/>
    </location>
</feature>
<dbReference type="PANTHER" id="PTHR47618">
    <property type="entry name" value="BIFUNCTIONAL OLIGORIBONUCLEASE AND PAP PHOSPHATASE NRNA"/>
    <property type="match status" value="1"/>
</dbReference>
<accession>A0A8J6UG92</accession>
<evidence type="ECO:0000259" key="2">
    <source>
        <dbReference type="Pfam" id="PF02272"/>
    </source>
</evidence>
<dbReference type="EMBL" id="JACWUN010000001">
    <property type="protein sequence ID" value="MBD1399298.1"/>
    <property type="molecule type" value="Genomic_DNA"/>
</dbReference>